<name>A0A4U9VVB2_9SPHI</name>
<dbReference type="GeneID" id="78464952"/>
<evidence type="ECO:0000313" key="2">
    <source>
        <dbReference type="Proteomes" id="UP000308196"/>
    </source>
</evidence>
<gene>
    <name evidence="1" type="ORF">NCTC11429_04364</name>
</gene>
<dbReference type="Proteomes" id="UP000308196">
    <property type="component" value="Chromosome"/>
</dbReference>
<dbReference type="RefSeq" id="WP_028070422.1">
    <property type="nucleotide sequence ID" value="NZ_LR590484.1"/>
</dbReference>
<proteinExistence type="predicted"/>
<sequence length="229" mass="26744">MENIVVKSNTMKGLFENYKTLLEQRLNHKPLLHIGEDSIRYDFFAALMTTYDLKPYQIELEVPLHKDCFVANQNINSTRKEKPMIDLVVKNEQINLSVEFGLFRQNSNETSTINKTSRTVKMVNDMLRSSLEAKYNESKGLFICVADNKIIGHKLRSGHLGVFPSDYIIDNEYLLFQSNQKTNNIDSRFLNSFKPLNQKIHAKIIYNEQLNARNIINETRVIIWENEIR</sequence>
<dbReference type="STRING" id="1123265.GCA_000686625_03704"/>
<dbReference type="KEGG" id="stha:NCTC11429_04364"/>
<dbReference type="AlphaFoldDB" id="A0A4U9VVB2"/>
<accession>A0A4U9VVB2</accession>
<reference evidence="1 2" key="1">
    <citation type="submission" date="2019-05" db="EMBL/GenBank/DDBJ databases">
        <authorList>
            <consortium name="Pathogen Informatics"/>
        </authorList>
    </citation>
    <scope>NUCLEOTIDE SEQUENCE [LARGE SCALE GENOMIC DNA]</scope>
    <source>
        <strain evidence="1 2">NCTC11429</strain>
    </source>
</reference>
<evidence type="ECO:0000313" key="1">
    <source>
        <dbReference type="EMBL" id="VTR51506.1"/>
    </source>
</evidence>
<organism evidence="1 2">
    <name type="scientific">Sphingobacterium thalpophilum</name>
    <dbReference type="NCBI Taxonomy" id="259"/>
    <lineage>
        <taxon>Bacteria</taxon>
        <taxon>Pseudomonadati</taxon>
        <taxon>Bacteroidota</taxon>
        <taxon>Sphingobacteriia</taxon>
        <taxon>Sphingobacteriales</taxon>
        <taxon>Sphingobacteriaceae</taxon>
        <taxon>Sphingobacterium</taxon>
    </lineage>
</organism>
<dbReference type="EMBL" id="LR590484">
    <property type="protein sequence ID" value="VTR51506.1"/>
    <property type="molecule type" value="Genomic_DNA"/>
</dbReference>
<protein>
    <submittedName>
        <fullName evidence="1">Uncharacterized protein</fullName>
    </submittedName>
</protein>